<evidence type="ECO:0000313" key="9">
    <source>
        <dbReference type="EMBL" id="GAG73847.1"/>
    </source>
</evidence>
<dbReference type="GO" id="GO:0004139">
    <property type="term" value="F:deoxyribose-phosphate aldolase activity"/>
    <property type="evidence" value="ECO:0007669"/>
    <property type="project" value="UniProtKB-EC"/>
</dbReference>
<accession>X1AXC4</accession>
<gene>
    <name evidence="9" type="ORF">S01H4_06244</name>
</gene>
<dbReference type="NCBIfam" id="TIGR00126">
    <property type="entry name" value="deoC"/>
    <property type="match status" value="1"/>
</dbReference>
<dbReference type="CDD" id="cd00959">
    <property type="entry name" value="DeoC"/>
    <property type="match status" value="1"/>
</dbReference>
<dbReference type="EC" id="4.1.2.4" evidence="2"/>
<dbReference type="Pfam" id="PF01791">
    <property type="entry name" value="DeoC"/>
    <property type="match status" value="1"/>
</dbReference>
<feature type="region of interest" description="Disordered" evidence="8">
    <location>
        <begin position="28"/>
        <end position="50"/>
    </location>
</feature>
<dbReference type="EMBL" id="BART01001898">
    <property type="protein sequence ID" value="GAG73847.1"/>
    <property type="molecule type" value="Genomic_DNA"/>
</dbReference>
<dbReference type="PANTHER" id="PTHR10889">
    <property type="entry name" value="DEOXYRIBOSE-PHOSPHATE ALDOLASE"/>
    <property type="match status" value="1"/>
</dbReference>
<dbReference type="GO" id="GO:0016052">
    <property type="term" value="P:carbohydrate catabolic process"/>
    <property type="evidence" value="ECO:0007669"/>
    <property type="project" value="TreeGrafter"/>
</dbReference>
<dbReference type="SUPFAM" id="SSF51569">
    <property type="entry name" value="Aldolase"/>
    <property type="match status" value="1"/>
</dbReference>
<evidence type="ECO:0000256" key="3">
    <source>
        <dbReference type="ARBA" id="ARBA00022490"/>
    </source>
</evidence>
<dbReference type="InterPro" id="IPR028581">
    <property type="entry name" value="DeoC_typeI"/>
</dbReference>
<dbReference type="GO" id="GO:0009264">
    <property type="term" value="P:deoxyribonucleotide catabolic process"/>
    <property type="evidence" value="ECO:0007669"/>
    <property type="project" value="InterPro"/>
</dbReference>
<dbReference type="HAMAP" id="MF_00114">
    <property type="entry name" value="DeoC_type1"/>
    <property type="match status" value="1"/>
</dbReference>
<comment type="similarity">
    <text evidence="1">Belongs to the DeoC/FbaB aldolase family. DeoC type 1 subfamily.</text>
</comment>
<organism evidence="9">
    <name type="scientific">marine sediment metagenome</name>
    <dbReference type="NCBI Taxonomy" id="412755"/>
    <lineage>
        <taxon>unclassified sequences</taxon>
        <taxon>metagenomes</taxon>
        <taxon>ecological metagenomes</taxon>
    </lineage>
</organism>
<dbReference type="InterPro" id="IPR013785">
    <property type="entry name" value="Aldolase_TIM"/>
</dbReference>
<proteinExistence type="inferred from homology"/>
<evidence type="ECO:0000256" key="2">
    <source>
        <dbReference type="ARBA" id="ARBA00012515"/>
    </source>
</evidence>
<dbReference type="Gene3D" id="3.20.20.70">
    <property type="entry name" value="Aldolase class I"/>
    <property type="match status" value="1"/>
</dbReference>
<name>X1AXC4_9ZZZZ</name>
<evidence type="ECO:0000256" key="4">
    <source>
        <dbReference type="ARBA" id="ARBA00023239"/>
    </source>
</evidence>
<evidence type="ECO:0000256" key="5">
    <source>
        <dbReference type="ARBA" id="ARBA00023270"/>
    </source>
</evidence>
<dbReference type="FunFam" id="3.20.20.70:FF:000044">
    <property type="entry name" value="Deoxyribose-phosphate aldolase"/>
    <property type="match status" value="1"/>
</dbReference>
<comment type="caution">
    <text evidence="9">The sequence shown here is derived from an EMBL/GenBank/DDBJ whole genome shotgun (WGS) entry which is preliminary data.</text>
</comment>
<dbReference type="InterPro" id="IPR002915">
    <property type="entry name" value="DeoC/FbaB/LacD_aldolase"/>
</dbReference>
<keyword evidence="3" id="KW-0963">Cytoplasm</keyword>
<protein>
    <recommendedName>
        <fullName evidence="2">deoxyribose-phosphate aldolase</fullName>
        <ecNumber evidence="2">4.1.2.4</ecNumber>
    </recommendedName>
    <alternativeName>
        <fullName evidence="6">2-deoxy-D-ribose 5-phosphate aldolase</fullName>
    </alternativeName>
</protein>
<sequence>MDIDKMDKKELIDKISDEIISKLKKTSSSDNLSFKSDSGNKNIQGSSMGGKIQINTPADIASYIDHTLLKPDATEAQVQKLCEEAVQYGFCTVCVNSSWVEYCAKKLRGTGVKVCAVVGFPLGATDSRTKAYETRNAIENGADEIDMVINVGALRNGDLKTVEFDLRAVMTACRRTTTTKAIIETCLLSDEEKVIASQLVKKVGYDFVKTSTGFSTAGATAHDVALIRRTVGPKMGIKAAGGIHSFEEALLMIKSGATRLGCSASVKIVSV</sequence>
<evidence type="ECO:0000256" key="7">
    <source>
        <dbReference type="ARBA" id="ARBA00048791"/>
    </source>
</evidence>
<dbReference type="InterPro" id="IPR011343">
    <property type="entry name" value="DeoC"/>
</dbReference>
<evidence type="ECO:0000256" key="6">
    <source>
        <dbReference type="ARBA" id="ARBA00032755"/>
    </source>
</evidence>
<evidence type="ECO:0000256" key="8">
    <source>
        <dbReference type="SAM" id="MobiDB-lite"/>
    </source>
</evidence>
<dbReference type="GO" id="GO:0005737">
    <property type="term" value="C:cytoplasm"/>
    <property type="evidence" value="ECO:0007669"/>
    <property type="project" value="InterPro"/>
</dbReference>
<comment type="catalytic activity">
    <reaction evidence="7">
        <text>2-deoxy-D-ribose 5-phosphate = D-glyceraldehyde 3-phosphate + acetaldehyde</text>
        <dbReference type="Rhea" id="RHEA:12821"/>
        <dbReference type="ChEBI" id="CHEBI:15343"/>
        <dbReference type="ChEBI" id="CHEBI:59776"/>
        <dbReference type="ChEBI" id="CHEBI:62877"/>
        <dbReference type="EC" id="4.1.2.4"/>
    </reaction>
</comment>
<keyword evidence="5" id="KW-0704">Schiff base</keyword>
<dbReference type="PANTHER" id="PTHR10889:SF1">
    <property type="entry name" value="DEOXYRIBOSE-PHOSPHATE ALDOLASE"/>
    <property type="match status" value="1"/>
</dbReference>
<evidence type="ECO:0000256" key="1">
    <source>
        <dbReference type="ARBA" id="ARBA00010936"/>
    </source>
</evidence>
<reference evidence="9" key="1">
    <citation type="journal article" date="2014" name="Front. Microbiol.">
        <title>High frequency of phylogenetically diverse reductive dehalogenase-homologous genes in deep subseafloor sedimentary metagenomes.</title>
        <authorList>
            <person name="Kawai M."/>
            <person name="Futagami T."/>
            <person name="Toyoda A."/>
            <person name="Takaki Y."/>
            <person name="Nishi S."/>
            <person name="Hori S."/>
            <person name="Arai W."/>
            <person name="Tsubouchi T."/>
            <person name="Morono Y."/>
            <person name="Uchiyama I."/>
            <person name="Ito T."/>
            <person name="Fujiyama A."/>
            <person name="Inagaki F."/>
            <person name="Takami H."/>
        </authorList>
    </citation>
    <scope>NUCLEOTIDE SEQUENCE</scope>
    <source>
        <strain evidence="9">Expedition CK06-06</strain>
    </source>
</reference>
<dbReference type="SMART" id="SM01133">
    <property type="entry name" value="DeoC"/>
    <property type="match status" value="1"/>
</dbReference>
<dbReference type="AlphaFoldDB" id="X1AXC4"/>
<feature type="compositionally biased region" description="Low complexity" evidence="8">
    <location>
        <begin position="28"/>
        <end position="37"/>
    </location>
</feature>
<keyword evidence="4" id="KW-0456">Lyase</keyword>